<reference evidence="11" key="1">
    <citation type="submission" date="2024-02" db="EMBL/GenBank/DDBJ databases">
        <authorList>
            <consortium name="ELIXIR-Norway"/>
            <consortium name="Elixir Norway"/>
        </authorList>
    </citation>
    <scope>NUCLEOTIDE SEQUENCE</scope>
</reference>
<accession>A0ABP0WB27</accession>
<keyword evidence="5" id="KW-0444">Lipid biosynthesis</keyword>
<keyword evidence="5" id="KW-0752">Steroid biosynthesis</keyword>
<dbReference type="SUPFAM" id="SSF48264">
    <property type="entry name" value="Cytochrome P450"/>
    <property type="match status" value="1"/>
</dbReference>
<evidence type="ECO:0000256" key="9">
    <source>
        <dbReference type="ARBA" id="ARBA00023136"/>
    </source>
</evidence>
<organism evidence="11 12">
    <name type="scientific">Sphagnum jensenii</name>
    <dbReference type="NCBI Taxonomy" id="128206"/>
    <lineage>
        <taxon>Eukaryota</taxon>
        <taxon>Viridiplantae</taxon>
        <taxon>Streptophyta</taxon>
        <taxon>Embryophyta</taxon>
        <taxon>Bryophyta</taxon>
        <taxon>Sphagnophytina</taxon>
        <taxon>Sphagnopsida</taxon>
        <taxon>Sphagnales</taxon>
        <taxon>Sphagnaceae</taxon>
        <taxon>Sphagnum</taxon>
    </lineage>
</organism>
<comment type="similarity">
    <text evidence="2 10">Belongs to the cytochrome P450 family.</text>
</comment>
<evidence type="ECO:0000256" key="10">
    <source>
        <dbReference type="RuleBase" id="RU000461"/>
    </source>
</evidence>
<name>A0ABP0WB27_9BRYO</name>
<keyword evidence="5" id="KW-0443">Lipid metabolism</keyword>
<dbReference type="Pfam" id="PF00067">
    <property type="entry name" value="p450"/>
    <property type="match status" value="1"/>
</dbReference>
<keyword evidence="10" id="KW-0503">Monooxygenase</keyword>
<proteinExistence type="inferred from homology"/>
<dbReference type="Gene3D" id="1.10.630.10">
    <property type="entry name" value="Cytochrome P450"/>
    <property type="match status" value="1"/>
</dbReference>
<dbReference type="Proteomes" id="UP001497444">
    <property type="component" value="Chromosome 15"/>
</dbReference>
<evidence type="ECO:0000256" key="4">
    <source>
        <dbReference type="ARBA" id="ARBA00022723"/>
    </source>
</evidence>
<sequence length="488" mass="55790">MIVTLTTWCAHAFVYFFFFLMSYHDDELQQLSTWGQQLPPGSMGLPLIGETLYYSRSMKTSKPTFMADHRKKFGDIFKTKLMGTFCIIMTKPDFIKWVLAHDGKEIITGYPKSFKNVIGGDSTLNSVGARWKSARKFLVNSLRTERLRTRVSVVEDLILECLDSWQNKDPVNVREETKSLAFNAIAQILLGSRLQSGPINDALRKDFFLMSEGLFAIPIKLPGTKFSNALQARARIIEKLERDVVSKPQPENDEDYYADYMEHMRQESLPGTTEEKLLEETRCHMLGTMLAGHETAACTMLFAVKYISEHPNVLAELRAEHEGIIRACKIGGGESRLNWDDYRKMHFTQHVISETLRLCNPISLAWRQAVEDISFHGYVVPKGWKVVCALREVHHDPAYYENPEQFNPWRHDNESDNPANKPPFLAFGGGPRYCPGADLARLEISLFLHHLVTKYDWELCGGDKASYFPLPKLSKGLQIHVHKRVLVD</sequence>
<keyword evidence="6" id="KW-1133">Transmembrane helix</keyword>
<dbReference type="CDD" id="cd11043">
    <property type="entry name" value="CYP90-like"/>
    <property type="match status" value="1"/>
</dbReference>
<evidence type="ECO:0000256" key="1">
    <source>
        <dbReference type="ARBA" id="ARBA00004167"/>
    </source>
</evidence>
<dbReference type="InterPro" id="IPR017972">
    <property type="entry name" value="Cyt_P450_CS"/>
</dbReference>
<keyword evidence="9" id="KW-0472">Membrane</keyword>
<evidence type="ECO:0000256" key="5">
    <source>
        <dbReference type="ARBA" id="ARBA00022955"/>
    </source>
</evidence>
<keyword evidence="12" id="KW-1185">Reference proteome</keyword>
<evidence type="ECO:0000313" key="11">
    <source>
        <dbReference type="EMBL" id="CAK9262735.1"/>
    </source>
</evidence>
<dbReference type="EMBL" id="OZ020110">
    <property type="protein sequence ID" value="CAK9262735.1"/>
    <property type="molecule type" value="Genomic_DNA"/>
</dbReference>
<evidence type="ECO:0000256" key="3">
    <source>
        <dbReference type="ARBA" id="ARBA00022692"/>
    </source>
</evidence>
<dbReference type="PRINTS" id="PR00463">
    <property type="entry name" value="EP450I"/>
</dbReference>
<keyword evidence="10" id="KW-0349">Heme</keyword>
<dbReference type="InterPro" id="IPR036396">
    <property type="entry name" value="Cyt_P450_sf"/>
</dbReference>
<evidence type="ECO:0000256" key="6">
    <source>
        <dbReference type="ARBA" id="ARBA00022989"/>
    </source>
</evidence>
<comment type="subcellular location">
    <subcellularLocation>
        <location evidence="1">Membrane</location>
        <topology evidence="1">Single-pass membrane protein</topology>
    </subcellularLocation>
</comment>
<evidence type="ECO:0008006" key="13">
    <source>
        <dbReference type="Google" id="ProtNLM"/>
    </source>
</evidence>
<dbReference type="PRINTS" id="PR00385">
    <property type="entry name" value="P450"/>
</dbReference>
<keyword evidence="4 10" id="KW-0479">Metal-binding</keyword>
<evidence type="ECO:0000313" key="12">
    <source>
        <dbReference type="Proteomes" id="UP001497444"/>
    </source>
</evidence>
<dbReference type="PANTHER" id="PTHR24286">
    <property type="entry name" value="CYTOCHROME P450 26"/>
    <property type="match status" value="1"/>
</dbReference>
<dbReference type="InterPro" id="IPR002401">
    <property type="entry name" value="Cyt_P450_E_grp-I"/>
</dbReference>
<dbReference type="InterPro" id="IPR001128">
    <property type="entry name" value="Cyt_P450"/>
</dbReference>
<keyword evidence="7 10" id="KW-0560">Oxidoreductase</keyword>
<gene>
    <name evidence="11" type="ORF">CSSPJE1EN1_LOCUS8213</name>
</gene>
<evidence type="ECO:0000256" key="2">
    <source>
        <dbReference type="ARBA" id="ARBA00010617"/>
    </source>
</evidence>
<dbReference type="PANTHER" id="PTHR24286:SF194">
    <property type="entry name" value="STEROID (22S)-HYDROXYLASE"/>
    <property type="match status" value="1"/>
</dbReference>
<evidence type="ECO:0000256" key="7">
    <source>
        <dbReference type="ARBA" id="ARBA00023002"/>
    </source>
</evidence>
<dbReference type="PROSITE" id="PS00086">
    <property type="entry name" value="CYTOCHROME_P450"/>
    <property type="match status" value="1"/>
</dbReference>
<keyword evidence="3" id="KW-0812">Transmembrane</keyword>
<protein>
    <recommendedName>
        <fullName evidence="13">Cytochrome P450</fullName>
    </recommendedName>
</protein>
<keyword evidence="8 10" id="KW-0408">Iron</keyword>
<evidence type="ECO:0000256" key="8">
    <source>
        <dbReference type="ARBA" id="ARBA00023004"/>
    </source>
</evidence>